<organism evidence="1 2">
    <name type="scientific">Candidatus Contendobacter odensis Run_B_J11</name>
    <dbReference type="NCBI Taxonomy" id="1400861"/>
    <lineage>
        <taxon>Bacteria</taxon>
        <taxon>Pseudomonadati</taxon>
        <taxon>Pseudomonadota</taxon>
        <taxon>Gammaproteobacteria</taxon>
        <taxon>Candidatus Competibacteraceae</taxon>
        <taxon>Candidatus Contendibacter</taxon>
    </lineage>
</organism>
<reference evidence="1 2" key="1">
    <citation type="journal article" date="2014" name="ISME J.">
        <title>Candidatus Competibacter-lineage genomes retrieved from metagenomes reveal functional metabolic diversity.</title>
        <authorList>
            <person name="McIlroy S.J."/>
            <person name="Albertsen M."/>
            <person name="Andresen E.K."/>
            <person name="Saunders A.M."/>
            <person name="Kristiansen R."/>
            <person name="Stokholm-Bjerregaard M."/>
            <person name="Nielsen K.L."/>
            <person name="Nielsen P.H."/>
        </authorList>
    </citation>
    <scope>NUCLEOTIDE SEQUENCE [LARGE SCALE GENOMIC DNA]</scope>
    <source>
        <strain evidence="1 2">Run_B_J11</strain>
    </source>
</reference>
<proteinExistence type="predicted"/>
<accession>A0A7U7G9J9</accession>
<comment type="caution">
    <text evidence="1">The sequence shown here is derived from an EMBL/GenBank/DDBJ whole genome shotgun (WGS) entry which is preliminary data.</text>
</comment>
<dbReference type="Proteomes" id="UP000019184">
    <property type="component" value="Unassembled WGS sequence"/>
</dbReference>
<evidence type="ECO:0000313" key="2">
    <source>
        <dbReference type="Proteomes" id="UP000019184"/>
    </source>
</evidence>
<keyword evidence="2" id="KW-1185">Reference proteome</keyword>
<gene>
    <name evidence="1" type="ORF">BN874_1680008</name>
</gene>
<dbReference type="EMBL" id="CBTK010000077">
    <property type="protein sequence ID" value="CDH44432.1"/>
    <property type="molecule type" value="Genomic_DNA"/>
</dbReference>
<sequence length="191" mass="21398">MNGGAVAGMRTSVPEKIIKIINEIDAKGNAKLTRLTVLKKWLEPPGRLPAFGLWMAACAASRKREATETAGKLFDEAHALLAAYEIGAPGPSRFAAEDLYKRLQRFQSEYQNRNWATVRIIRHWDLLLVEEGLALYLRHHASPSHGYKLAADYCQHHDLHYGNSLSGPSRLKLEEMVRFMFALEAVENGVA</sequence>
<protein>
    <submittedName>
        <fullName evidence="1">Uncharacterized protein</fullName>
    </submittedName>
</protein>
<dbReference type="AlphaFoldDB" id="A0A7U7G9J9"/>
<evidence type="ECO:0000313" key="1">
    <source>
        <dbReference type="EMBL" id="CDH44432.1"/>
    </source>
</evidence>
<name>A0A7U7G9J9_9GAMM</name>